<gene>
    <name evidence="1" type="ORF">O6H91_10G038900</name>
</gene>
<protein>
    <submittedName>
        <fullName evidence="1">Uncharacterized protein</fullName>
    </submittedName>
</protein>
<organism evidence="1 2">
    <name type="scientific">Diphasiastrum complanatum</name>
    <name type="common">Issler's clubmoss</name>
    <name type="synonym">Lycopodium complanatum</name>
    <dbReference type="NCBI Taxonomy" id="34168"/>
    <lineage>
        <taxon>Eukaryota</taxon>
        <taxon>Viridiplantae</taxon>
        <taxon>Streptophyta</taxon>
        <taxon>Embryophyta</taxon>
        <taxon>Tracheophyta</taxon>
        <taxon>Lycopodiopsida</taxon>
        <taxon>Lycopodiales</taxon>
        <taxon>Lycopodiaceae</taxon>
        <taxon>Lycopodioideae</taxon>
        <taxon>Diphasiastrum</taxon>
    </lineage>
</organism>
<dbReference type="EMBL" id="CM055101">
    <property type="protein sequence ID" value="KAJ7540961.1"/>
    <property type="molecule type" value="Genomic_DNA"/>
</dbReference>
<name>A0ACC2CG74_DIPCM</name>
<reference evidence="2" key="1">
    <citation type="journal article" date="2024" name="Proc. Natl. Acad. Sci. U.S.A.">
        <title>Extraordinary preservation of gene collinearity over three hundred million years revealed in homosporous lycophytes.</title>
        <authorList>
            <person name="Li C."/>
            <person name="Wickell D."/>
            <person name="Kuo L.Y."/>
            <person name="Chen X."/>
            <person name="Nie B."/>
            <person name="Liao X."/>
            <person name="Peng D."/>
            <person name="Ji J."/>
            <person name="Jenkins J."/>
            <person name="Williams M."/>
            <person name="Shu S."/>
            <person name="Plott C."/>
            <person name="Barry K."/>
            <person name="Rajasekar S."/>
            <person name="Grimwood J."/>
            <person name="Han X."/>
            <person name="Sun S."/>
            <person name="Hou Z."/>
            <person name="He W."/>
            <person name="Dai G."/>
            <person name="Sun C."/>
            <person name="Schmutz J."/>
            <person name="Leebens-Mack J.H."/>
            <person name="Li F.W."/>
            <person name="Wang L."/>
        </authorList>
    </citation>
    <scope>NUCLEOTIDE SEQUENCE [LARGE SCALE GENOMIC DNA]</scope>
    <source>
        <strain evidence="2">cv. PW_Plant_1</strain>
    </source>
</reference>
<keyword evidence="2" id="KW-1185">Reference proteome</keyword>
<dbReference type="Proteomes" id="UP001162992">
    <property type="component" value="Chromosome 10"/>
</dbReference>
<proteinExistence type="predicted"/>
<evidence type="ECO:0000313" key="2">
    <source>
        <dbReference type="Proteomes" id="UP001162992"/>
    </source>
</evidence>
<accession>A0ACC2CG74</accession>
<sequence>MKSGAPLQTARETRLKPEPDDLPTCVVCMDWLGTNDGPASLPCGHNGCLKCLQRVQKYSKQPMCPLCGTYFDSELVLGLNLELKGALERVQMSAHPESFSEADAYSRVENLSSFNKSTVPLTGKLSEKFLVTDQDTRTEEDAWVSVSVPLKNAKRGLHVDCGTAEVGKHGSSSQRNQDPEINARNVLSGLYNILIGGGRPANALEEANQNWTQISTHHVEGMDVYSHTMLNNLWDANLIPSAPCLSGARNDVQSILAILEAEPPQWMPDSASFSCMQCATSFRPLTCARHHCRFCGGLFCRVCSKRKCLLPSKFRERDPQRVCNTCYERLEPIQRIIAERVCNAAQIATHDVTDPSCMRGWLNSPIGLSMEQEIYKATNTLRSYLQVGKLNSERSIPNVVLRGAKGLAIITVVKAGLMFTYKVGTGLVVARRSDGTWSAPSAIASFGIGWGAQAGGELTDFVIVLRTTNAVKAFSGRVHFSIGAGLSAAVGPIGRVAEADIRAGDGGVAACYTYSCSKGAFVGVSLEGNVVTVRPDTNLRFYGDPYLSPSDILLGSAQRPRAATPLYTSLHELFAKTEAQCK</sequence>
<comment type="caution">
    <text evidence="1">The sequence shown here is derived from an EMBL/GenBank/DDBJ whole genome shotgun (WGS) entry which is preliminary data.</text>
</comment>
<evidence type="ECO:0000313" key="1">
    <source>
        <dbReference type="EMBL" id="KAJ7540961.1"/>
    </source>
</evidence>